<dbReference type="InterPro" id="IPR010982">
    <property type="entry name" value="Lambda_DNA-bd_dom_sf"/>
</dbReference>
<keyword evidence="3" id="KW-1185">Reference proteome</keyword>
<evidence type="ECO:0000313" key="3">
    <source>
        <dbReference type="Proteomes" id="UP000272888"/>
    </source>
</evidence>
<sequence length="89" mass="9849">MQQAQHDDAPSSWLQPLAEAVRKQRKALGLTQNNLSVLAGCGPVFIYDLEAGKKPTLRLDKLVDVLEVLGLQLTLEPGKQRMGVSERLR</sequence>
<dbReference type="InterPro" id="IPR001387">
    <property type="entry name" value="Cro/C1-type_HTH"/>
</dbReference>
<protein>
    <submittedName>
        <fullName evidence="2">Transcriptional regulator</fullName>
    </submittedName>
</protein>
<dbReference type="SUPFAM" id="SSF47413">
    <property type="entry name" value="lambda repressor-like DNA-binding domains"/>
    <property type="match status" value="1"/>
</dbReference>
<evidence type="ECO:0000259" key="1">
    <source>
        <dbReference type="PROSITE" id="PS50943"/>
    </source>
</evidence>
<dbReference type="AlphaFoldDB" id="A0A3A8P5G8"/>
<evidence type="ECO:0000313" key="2">
    <source>
        <dbReference type="EMBL" id="RKH51638.1"/>
    </source>
</evidence>
<gene>
    <name evidence="2" type="ORF">D7V93_29040</name>
</gene>
<proteinExistence type="predicted"/>
<feature type="domain" description="HTH cro/C1-type" evidence="1">
    <location>
        <begin position="21"/>
        <end position="73"/>
    </location>
</feature>
<organism evidence="2 3">
    <name type="scientific">Corallococcus llansteffanensis</name>
    <dbReference type="NCBI Taxonomy" id="2316731"/>
    <lineage>
        <taxon>Bacteria</taxon>
        <taxon>Pseudomonadati</taxon>
        <taxon>Myxococcota</taxon>
        <taxon>Myxococcia</taxon>
        <taxon>Myxococcales</taxon>
        <taxon>Cystobacterineae</taxon>
        <taxon>Myxococcaceae</taxon>
        <taxon>Corallococcus</taxon>
    </lineage>
</organism>
<dbReference type="PROSITE" id="PS50943">
    <property type="entry name" value="HTH_CROC1"/>
    <property type="match status" value="1"/>
</dbReference>
<dbReference type="RefSeq" id="WP_120646481.1">
    <property type="nucleotide sequence ID" value="NZ_RAWB01000382.1"/>
</dbReference>
<comment type="caution">
    <text evidence="2">The sequence shown here is derived from an EMBL/GenBank/DDBJ whole genome shotgun (WGS) entry which is preliminary data.</text>
</comment>
<reference evidence="3" key="1">
    <citation type="submission" date="2018-09" db="EMBL/GenBank/DDBJ databases">
        <authorList>
            <person name="Livingstone P.G."/>
            <person name="Whitworth D.E."/>
        </authorList>
    </citation>
    <scope>NUCLEOTIDE SEQUENCE [LARGE SCALE GENOMIC DNA]</scope>
    <source>
        <strain evidence="3">CA051B</strain>
    </source>
</reference>
<dbReference type="Pfam" id="PF13560">
    <property type="entry name" value="HTH_31"/>
    <property type="match status" value="1"/>
</dbReference>
<dbReference type="CDD" id="cd00093">
    <property type="entry name" value="HTH_XRE"/>
    <property type="match status" value="1"/>
</dbReference>
<dbReference type="SMART" id="SM00530">
    <property type="entry name" value="HTH_XRE"/>
    <property type="match status" value="1"/>
</dbReference>
<dbReference type="EMBL" id="RAWB01000382">
    <property type="protein sequence ID" value="RKH51638.1"/>
    <property type="molecule type" value="Genomic_DNA"/>
</dbReference>
<dbReference type="GO" id="GO:0003677">
    <property type="term" value="F:DNA binding"/>
    <property type="evidence" value="ECO:0007669"/>
    <property type="project" value="InterPro"/>
</dbReference>
<name>A0A3A8P5G8_9BACT</name>
<dbReference type="Proteomes" id="UP000272888">
    <property type="component" value="Unassembled WGS sequence"/>
</dbReference>
<dbReference type="Gene3D" id="1.10.260.40">
    <property type="entry name" value="lambda repressor-like DNA-binding domains"/>
    <property type="match status" value="1"/>
</dbReference>
<accession>A0A3A8P5G8</accession>